<accession>A0A6J6KZV9</accession>
<organism evidence="2">
    <name type="scientific">freshwater metagenome</name>
    <dbReference type="NCBI Taxonomy" id="449393"/>
    <lineage>
        <taxon>unclassified sequences</taxon>
        <taxon>metagenomes</taxon>
        <taxon>ecological metagenomes</taxon>
    </lineage>
</organism>
<proteinExistence type="predicted"/>
<reference evidence="2" key="1">
    <citation type="submission" date="2020-05" db="EMBL/GenBank/DDBJ databases">
        <authorList>
            <person name="Chiriac C."/>
            <person name="Salcher M."/>
            <person name="Ghai R."/>
            <person name="Kavagutti S V."/>
        </authorList>
    </citation>
    <scope>NUCLEOTIDE SEQUENCE</scope>
</reference>
<dbReference type="Gene3D" id="3.40.1180.10">
    <property type="entry name" value="Decaprenyl diphosphate synthase-like"/>
    <property type="match status" value="1"/>
</dbReference>
<gene>
    <name evidence="2" type="ORF">UFOPK2195_00616</name>
</gene>
<dbReference type="SUPFAM" id="SSF64005">
    <property type="entry name" value="Undecaprenyl diphosphate synthase"/>
    <property type="match status" value="1"/>
</dbReference>
<dbReference type="InterPro" id="IPR001441">
    <property type="entry name" value="UPP_synth-like"/>
</dbReference>
<dbReference type="EMBL" id="CAEZWH010000101">
    <property type="protein sequence ID" value="CAB4653599.1"/>
    <property type="molecule type" value="Genomic_DNA"/>
</dbReference>
<name>A0A6J6KZV9_9ZZZZ</name>
<keyword evidence="1" id="KW-0808">Transferase</keyword>
<dbReference type="GO" id="GO:0016765">
    <property type="term" value="F:transferase activity, transferring alkyl or aryl (other than methyl) groups"/>
    <property type="evidence" value="ECO:0007669"/>
    <property type="project" value="InterPro"/>
</dbReference>
<dbReference type="AlphaFoldDB" id="A0A6J6KZV9"/>
<evidence type="ECO:0000256" key="1">
    <source>
        <dbReference type="ARBA" id="ARBA00022679"/>
    </source>
</evidence>
<dbReference type="Pfam" id="PF01255">
    <property type="entry name" value="Prenyltransf"/>
    <property type="match status" value="1"/>
</dbReference>
<sequence length="188" mass="20881">MHGLVHVLVCGGTSVQWLDTTTQEWCRIAGELSSAARGVGMRWITICPYVGWFTEMEREQVCKRIAKATGGSIDRSTVTHLDNDGFTISFNVCADGQQRFVDVADSLPDSLITEDTLSTAMHSPALFDPDLIVVHGPANKVPQSLMWELGYSELVFVDTPWRRLQSSDVQQAISDFTTRERRFGGIDV</sequence>
<dbReference type="InterPro" id="IPR036424">
    <property type="entry name" value="UPP_synth-like_sf"/>
</dbReference>
<protein>
    <submittedName>
        <fullName evidence="2">Unannotated protein</fullName>
    </submittedName>
</protein>
<evidence type="ECO:0000313" key="2">
    <source>
        <dbReference type="EMBL" id="CAB4653599.1"/>
    </source>
</evidence>